<comment type="caution">
    <text evidence="2">The sequence shown here is derived from an EMBL/GenBank/DDBJ whole genome shotgun (WGS) entry which is preliminary data.</text>
</comment>
<proteinExistence type="predicted"/>
<dbReference type="PROSITE" id="PS51257">
    <property type="entry name" value="PROKAR_LIPOPROTEIN"/>
    <property type="match status" value="1"/>
</dbReference>
<gene>
    <name evidence="2" type="ORF">GCM10020367_18430</name>
</gene>
<evidence type="ECO:0000313" key="3">
    <source>
        <dbReference type="Proteomes" id="UP001499990"/>
    </source>
</evidence>
<sequence>MARMRKQAAAAASALVLTLALAAACGDHGGHPRTATGTLEQLAAKAGCEPDIQTDATELRQADCATDGGRYVLMTFATDRGRREWLNGAKDYGGAYLVGGTWVAVGDRTVVTALRGRLGGTVETGTSHHRERHGS</sequence>
<keyword evidence="1" id="KW-0732">Signal</keyword>
<protein>
    <submittedName>
        <fullName evidence="2">Lipoprotein</fullName>
    </submittedName>
</protein>
<dbReference type="EMBL" id="BAAAYL010000001">
    <property type="protein sequence ID" value="GAA3370714.1"/>
    <property type="molecule type" value="Genomic_DNA"/>
</dbReference>
<organism evidence="2 3">
    <name type="scientific">Streptomyces sannanensis</name>
    <dbReference type="NCBI Taxonomy" id="285536"/>
    <lineage>
        <taxon>Bacteria</taxon>
        <taxon>Bacillati</taxon>
        <taxon>Actinomycetota</taxon>
        <taxon>Actinomycetes</taxon>
        <taxon>Kitasatosporales</taxon>
        <taxon>Streptomycetaceae</taxon>
        <taxon>Streptomyces</taxon>
    </lineage>
</organism>
<evidence type="ECO:0000256" key="1">
    <source>
        <dbReference type="SAM" id="SignalP"/>
    </source>
</evidence>
<name>A0ABP6S8D6_9ACTN</name>
<keyword evidence="2" id="KW-0449">Lipoprotein</keyword>
<reference evidence="3" key="1">
    <citation type="journal article" date="2019" name="Int. J. Syst. Evol. Microbiol.">
        <title>The Global Catalogue of Microorganisms (GCM) 10K type strain sequencing project: providing services to taxonomists for standard genome sequencing and annotation.</title>
        <authorList>
            <consortium name="The Broad Institute Genomics Platform"/>
            <consortium name="The Broad Institute Genome Sequencing Center for Infectious Disease"/>
            <person name="Wu L."/>
            <person name="Ma J."/>
        </authorList>
    </citation>
    <scope>NUCLEOTIDE SEQUENCE [LARGE SCALE GENOMIC DNA]</scope>
    <source>
        <strain evidence="3">JCM 9651</strain>
    </source>
</reference>
<dbReference type="Proteomes" id="UP001499990">
    <property type="component" value="Unassembled WGS sequence"/>
</dbReference>
<feature type="signal peptide" evidence="1">
    <location>
        <begin position="1"/>
        <end position="22"/>
    </location>
</feature>
<keyword evidence="3" id="KW-1185">Reference proteome</keyword>
<evidence type="ECO:0000313" key="2">
    <source>
        <dbReference type="EMBL" id="GAA3370714.1"/>
    </source>
</evidence>
<accession>A0ABP6S8D6</accession>
<feature type="chain" id="PRO_5046261485" evidence="1">
    <location>
        <begin position="23"/>
        <end position="135"/>
    </location>
</feature>